<keyword evidence="1" id="KW-0805">Transcription regulation</keyword>
<dbReference type="Gene3D" id="1.10.10.10">
    <property type="entry name" value="Winged helix-like DNA-binding domain superfamily/Winged helix DNA-binding domain"/>
    <property type="match status" value="1"/>
</dbReference>
<keyword evidence="7" id="KW-1185">Reference proteome</keyword>
<evidence type="ECO:0000256" key="1">
    <source>
        <dbReference type="ARBA" id="ARBA00023015"/>
    </source>
</evidence>
<dbReference type="SUPFAM" id="SSF46785">
    <property type="entry name" value="Winged helix' DNA-binding domain"/>
    <property type="match status" value="1"/>
</dbReference>
<dbReference type="InterPro" id="IPR000524">
    <property type="entry name" value="Tscrpt_reg_HTH_GntR"/>
</dbReference>
<keyword evidence="3" id="KW-0804">Transcription</keyword>
<dbReference type="SMART" id="SM00345">
    <property type="entry name" value="HTH_GNTR"/>
    <property type="match status" value="1"/>
</dbReference>
<feature type="region of interest" description="Disordered" evidence="4">
    <location>
        <begin position="1"/>
        <end position="22"/>
    </location>
</feature>
<evidence type="ECO:0000259" key="5">
    <source>
        <dbReference type="PROSITE" id="PS50949"/>
    </source>
</evidence>
<reference evidence="6 7" key="1">
    <citation type="submission" date="2022-07" db="EMBL/GenBank/DDBJ databases">
        <authorList>
            <person name="Li W.-J."/>
            <person name="Deng Q.-Q."/>
        </authorList>
    </citation>
    <scope>NUCLEOTIDE SEQUENCE [LARGE SCALE GENOMIC DNA]</scope>
    <source>
        <strain evidence="6 7">SYSU M60028</strain>
    </source>
</reference>
<dbReference type="Proteomes" id="UP001205890">
    <property type="component" value="Unassembled WGS sequence"/>
</dbReference>
<evidence type="ECO:0000313" key="6">
    <source>
        <dbReference type="EMBL" id="MCP8938456.1"/>
    </source>
</evidence>
<accession>A0ABT1LBI3</accession>
<sequence>MKGRSQSPVAASDDSGLSVSDDAAAEPAAFEVDRSGRSLGDVARDRFIQALFDRRIEPGAFLSQNELVKILGVPVGPLRDALRVLQAEGWLTIHARSGIELRKPDFSLVRNSYQLRMILERAAVRSFAEVAPMPRIEDIERRHHEAIEAVRGRELTLDSARELEGVDFGFHMEVVSILANPMIEAAYTQAQRFVQLVRLDREFRLSSPLVIRTLTEHLEIIKACKARDPQAAEAALEVHFGRAMQRAIGFF</sequence>
<protein>
    <submittedName>
        <fullName evidence="6">GntR family transcriptional regulator</fullName>
    </submittedName>
</protein>
<dbReference type="InterPro" id="IPR011711">
    <property type="entry name" value="GntR_C"/>
</dbReference>
<evidence type="ECO:0000256" key="2">
    <source>
        <dbReference type="ARBA" id="ARBA00023125"/>
    </source>
</evidence>
<dbReference type="Pfam" id="PF07729">
    <property type="entry name" value="FCD"/>
    <property type="match status" value="1"/>
</dbReference>
<dbReference type="InterPro" id="IPR036388">
    <property type="entry name" value="WH-like_DNA-bd_sf"/>
</dbReference>
<name>A0ABT1LBI3_9HYPH</name>
<dbReference type="PANTHER" id="PTHR43537">
    <property type="entry name" value="TRANSCRIPTIONAL REGULATOR, GNTR FAMILY"/>
    <property type="match status" value="1"/>
</dbReference>
<keyword evidence="2" id="KW-0238">DNA-binding</keyword>
<dbReference type="SUPFAM" id="SSF48008">
    <property type="entry name" value="GntR ligand-binding domain-like"/>
    <property type="match status" value="1"/>
</dbReference>
<dbReference type="Gene3D" id="1.20.120.530">
    <property type="entry name" value="GntR ligand-binding domain-like"/>
    <property type="match status" value="1"/>
</dbReference>
<dbReference type="RefSeq" id="WP_254740407.1">
    <property type="nucleotide sequence ID" value="NZ_JANCLU010000006.1"/>
</dbReference>
<organism evidence="6 7">
    <name type="scientific">Alsobacter ponti</name>
    <dbReference type="NCBI Taxonomy" id="2962936"/>
    <lineage>
        <taxon>Bacteria</taxon>
        <taxon>Pseudomonadati</taxon>
        <taxon>Pseudomonadota</taxon>
        <taxon>Alphaproteobacteria</taxon>
        <taxon>Hyphomicrobiales</taxon>
        <taxon>Alsobacteraceae</taxon>
        <taxon>Alsobacter</taxon>
    </lineage>
</organism>
<feature type="domain" description="HTH gntR-type" evidence="5">
    <location>
        <begin position="37"/>
        <end position="104"/>
    </location>
</feature>
<comment type="caution">
    <text evidence="6">The sequence shown here is derived from an EMBL/GenBank/DDBJ whole genome shotgun (WGS) entry which is preliminary data.</text>
</comment>
<evidence type="ECO:0000256" key="4">
    <source>
        <dbReference type="SAM" id="MobiDB-lite"/>
    </source>
</evidence>
<evidence type="ECO:0000313" key="7">
    <source>
        <dbReference type="Proteomes" id="UP001205890"/>
    </source>
</evidence>
<dbReference type="SMART" id="SM00895">
    <property type="entry name" value="FCD"/>
    <property type="match status" value="1"/>
</dbReference>
<dbReference type="Pfam" id="PF00392">
    <property type="entry name" value="GntR"/>
    <property type="match status" value="1"/>
</dbReference>
<proteinExistence type="predicted"/>
<gene>
    <name evidence="6" type="ORF">NK718_08000</name>
</gene>
<dbReference type="InterPro" id="IPR008920">
    <property type="entry name" value="TF_FadR/GntR_C"/>
</dbReference>
<dbReference type="InterPro" id="IPR036390">
    <property type="entry name" value="WH_DNA-bd_sf"/>
</dbReference>
<evidence type="ECO:0000256" key="3">
    <source>
        <dbReference type="ARBA" id="ARBA00023163"/>
    </source>
</evidence>
<dbReference type="EMBL" id="JANCLU010000006">
    <property type="protein sequence ID" value="MCP8938456.1"/>
    <property type="molecule type" value="Genomic_DNA"/>
</dbReference>
<dbReference type="PANTHER" id="PTHR43537:SF5">
    <property type="entry name" value="UXU OPERON TRANSCRIPTIONAL REGULATOR"/>
    <property type="match status" value="1"/>
</dbReference>
<dbReference type="PROSITE" id="PS50949">
    <property type="entry name" value="HTH_GNTR"/>
    <property type="match status" value="1"/>
</dbReference>